<comment type="cofactor">
    <cofactor evidence="1">
        <name>FAD</name>
        <dbReference type="ChEBI" id="CHEBI:57692"/>
    </cofactor>
</comment>
<dbReference type="STRING" id="1073090.A0A1L9SVI1"/>
<dbReference type="GO" id="GO:0016709">
    <property type="term" value="F:oxidoreductase activity, acting on paired donors, with incorporation or reduction of molecular oxygen, NAD(P)H as one donor, and incorporation of one atom of oxygen"/>
    <property type="evidence" value="ECO:0007669"/>
    <property type="project" value="UniProtKB-ARBA"/>
</dbReference>
<dbReference type="PANTHER" id="PTHR43004:SF19">
    <property type="entry name" value="BINDING MONOOXYGENASE, PUTATIVE (JCVI)-RELATED"/>
    <property type="match status" value="1"/>
</dbReference>
<reference evidence="7" key="1">
    <citation type="journal article" date="2017" name="Genome Biol.">
        <title>Comparative genomics reveals high biological diversity and specific adaptations in the industrially and medically important fungal genus Aspergillus.</title>
        <authorList>
            <person name="de Vries R.P."/>
            <person name="Riley R."/>
            <person name="Wiebenga A."/>
            <person name="Aguilar-Osorio G."/>
            <person name="Amillis S."/>
            <person name="Uchima C.A."/>
            <person name="Anderluh G."/>
            <person name="Asadollahi M."/>
            <person name="Askin M."/>
            <person name="Barry K."/>
            <person name="Battaglia E."/>
            <person name="Bayram O."/>
            <person name="Benocci T."/>
            <person name="Braus-Stromeyer S.A."/>
            <person name="Caldana C."/>
            <person name="Canovas D."/>
            <person name="Cerqueira G.C."/>
            <person name="Chen F."/>
            <person name="Chen W."/>
            <person name="Choi C."/>
            <person name="Clum A."/>
            <person name="Dos Santos R.A."/>
            <person name="Damasio A.R."/>
            <person name="Diallinas G."/>
            <person name="Emri T."/>
            <person name="Fekete E."/>
            <person name="Flipphi M."/>
            <person name="Freyberg S."/>
            <person name="Gallo A."/>
            <person name="Gournas C."/>
            <person name="Habgood R."/>
            <person name="Hainaut M."/>
            <person name="Harispe M.L."/>
            <person name="Henrissat B."/>
            <person name="Hilden K.S."/>
            <person name="Hope R."/>
            <person name="Hossain A."/>
            <person name="Karabika E."/>
            <person name="Karaffa L."/>
            <person name="Karanyi Z."/>
            <person name="Krasevec N."/>
            <person name="Kuo A."/>
            <person name="Kusch H."/>
            <person name="LaButti K."/>
            <person name="Lagendijk E.L."/>
            <person name="Lapidus A."/>
            <person name="Levasseur A."/>
            <person name="Lindquist E."/>
            <person name="Lipzen A."/>
            <person name="Logrieco A.F."/>
            <person name="MacCabe A."/>
            <person name="Maekelae M.R."/>
            <person name="Malavazi I."/>
            <person name="Melin P."/>
            <person name="Meyer V."/>
            <person name="Mielnichuk N."/>
            <person name="Miskei M."/>
            <person name="Molnar A.P."/>
            <person name="Mule G."/>
            <person name="Ngan C.Y."/>
            <person name="Orejas M."/>
            <person name="Orosz E."/>
            <person name="Ouedraogo J.P."/>
            <person name="Overkamp K.M."/>
            <person name="Park H.-S."/>
            <person name="Perrone G."/>
            <person name="Piumi F."/>
            <person name="Punt P.J."/>
            <person name="Ram A.F."/>
            <person name="Ramon A."/>
            <person name="Rauscher S."/>
            <person name="Record E."/>
            <person name="Riano-Pachon D.M."/>
            <person name="Robert V."/>
            <person name="Roehrig J."/>
            <person name="Ruller R."/>
            <person name="Salamov A."/>
            <person name="Salih N.S."/>
            <person name="Samson R.A."/>
            <person name="Sandor E."/>
            <person name="Sanguinetti M."/>
            <person name="Schuetze T."/>
            <person name="Sepcic K."/>
            <person name="Shelest E."/>
            <person name="Sherlock G."/>
            <person name="Sophianopoulou V."/>
            <person name="Squina F.M."/>
            <person name="Sun H."/>
            <person name="Susca A."/>
            <person name="Todd R.B."/>
            <person name="Tsang A."/>
            <person name="Unkles S.E."/>
            <person name="van de Wiele N."/>
            <person name="van Rossen-Uffink D."/>
            <person name="Oliveira J.V."/>
            <person name="Vesth T.C."/>
            <person name="Visser J."/>
            <person name="Yu J.-H."/>
            <person name="Zhou M."/>
            <person name="Andersen M.R."/>
            <person name="Archer D.B."/>
            <person name="Baker S.E."/>
            <person name="Benoit I."/>
            <person name="Brakhage A.A."/>
            <person name="Braus G.H."/>
            <person name="Fischer R."/>
            <person name="Frisvad J.C."/>
            <person name="Goldman G.H."/>
            <person name="Houbraken J."/>
            <person name="Oakley B."/>
            <person name="Pocsi I."/>
            <person name="Scazzocchio C."/>
            <person name="Seiboth B."/>
            <person name="vanKuyk P.A."/>
            <person name="Wortman J."/>
            <person name="Dyer P.S."/>
            <person name="Grigoriev I.V."/>
        </authorList>
    </citation>
    <scope>NUCLEOTIDE SEQUENCE [LARGE SCALE GENOMIC DNA]</scope>
    <source>
        <strain evidence="7">CBS 506.65</strain>
    </source>
</reference>
<keyword evidence="3" id="KW-0274">FAD</keyword>
<dbReference type="RefSeq" id="XP_022585666.1">
    <property type="nucleotide sequence ID" value="XM_022728541.1"/>
</dbReference>
<accession>A0A1L9SVI1</accession>
<gene>
    <name evidence="6" type="ORF">ASPZODRAFT_55391</name>
</gene>
<evidence type="ECO:0000313" key="7">
    <source>
        <dbReference type="Proteomes" id="UP000184188"/>
    </source>
</evidence>
<dbReference type="EMBL" id="KV878336">
    <property type="protein sequence ID" value="OJJ51156.1"/>
    <property type="molecule type" value="Genomic_DNA"/>
</dbReference>
<sequence length="406" mass="44859">MPAKLDRVLIVGAGPVGLFLALNLGQAGIQVHVIERDDQINPLPRAVGYFGAALQAFAKANLLNLLSEEGYWGPGLAWRKPPVDDEQGGKAYGELSFLMLPQSEACEIFLRAALRTGNVSVSYNKEIHGICDTGDAVTATLRDTISGLLEETTVSFLVGADGGKSMTRKLLDISFHGHTWPERMVSMEFEAVNWCVPNLPINLIVDPINFGAIIPITRPVEGQASVWRYTIAVQAEDPRLDEELLSEANVTALIEKFMPGPPPAKYKLIRKAVYRIHQRVASAFRRGRCAVAGDAAHLCNPIGGMGLNTGLLDAEALADTLTLIINHGLPESLLDVYADERRRVFQLFVDPVTTANKYRLMGNTEDDWFFRMVKTSSPEMQRYGRQFLDIWPTDMHKIAQEQGLMK</sequence>
<evidence type="ECO:0000259" key="5">
    <source>
        <dbReference type="Pfam" id="PF01494"/>
    </source>
</evidence>
<dbReference type="VEuPathDB" id="FungiDB:ASPZODRAFT_55391"/>
<dbReference type="GeneID" id="34615005"/>
<keyword evidence="4" id="KW-0560">Oxidoreductase</keyword>
<dbReference type="PRINTS" id="PR00420">
    <property type="entry name" value="RNGMNOXGNASE"/>
</dbReference>
<evidence type="ECO:0000256" key="3">
    <source>
        <dbReference type="ARBA" id="ARBA00022827"/>
    </source>
</evidence>
<proteinExistence type="predicted"/>
<evidence type="ECO:0000256" key="2">
    <source>
        <dbReference type="ARBA" id="ARBA00022630"/>
    </source>
</evidence>
<dbReference type="SUPFAM" id="SSF51905">
    <property type="entry name" value="FAD/NAD(P)-binding domain"/>
    <property type="match status" value="1"/>
</dbReference>
<dbReference type="AlphaFoldDB" id="A0A1L9SVI1"/>
<name>A0A1L9SVI1_9EURO</name>
<dbReference type="PANTHER" id="PTHR43004">
    <property type="entry name" value="TRK SYSTEM POTASSIUM UPTAKE PROTEIN"/>
    <property type="match status" value="1"/>
</dbReference>
<evidence type="ECO:0000313" key="6">
    <source>
        <dbReference type="EMBL" id="OJJ51156.1"/>
    </source>
</evidence>
<dbReference type="Pfam" id="PF01494">
    <property type="entry name" value="FAD_binding_3"/>
    <property type="match status" value="1"/>
</dbReference>
<dbReference type="OrthoDB" id="10016252at2759"/>
<dbReference type="InterPro" id="IPR036188">
    <property type="entry name" value="FAD/NAD-bd_sf"/>
</dbReference>
<feature type="domain" description="FAD-binding" evidence="5">
    <location>
        <begin position="8"/>
        <end position="350"/>
    </location>
</feature>
<keyword evidence="2" id="KW-0285">Flavoprotein</keyword>
<keyword evidence="7" id="KW-1185">Reference proteome</keyword>
<dbReference type="InterPro" id="IPR002938">
    <property type="entry name" value="FAD-bd"/>
</dbReference>
<dbReference type="Proteomes" id="UP000184188">
    <property type="component" value="Unassembled WGS sequence"/>
</dbReference>
<evidence type="ECO:0000256" key="1">
    <source>
        <dbReference type="ARBA" id="ARBA00001974"/>
    </source>
</evidence>
<dbReference type="Gene3D" id="3.30.70.2450">
    <property type="match status" value="1"/>
</dbReference>
<dbReference type="GO" id="GO:0071949">
    <property type="term" value="F:FAD binding"/>
    <property type="evidence" value="ECO:0007669"/>
    <property type="project" value="InterPro"/>
</dbReference>
<evidence type="ECO:0000256" key="4">
    <source>
        <dbReference type="ARBA" id="ARBA00023002"/>
    </source>
</evidence>
<dbReference type="Gene3D" id="3.50.50.60">
    <property type="entry name" value="FAD/NAD(P)-binding domain"/>
    <property type="match status" value="1"/>
</dbReference>
<organism evidence="6 7">
    <name type="scientific">Penicilliopsis zonata CBS 506.65</name>
    <dbReference type="NCBI Taxonomy" id="1073090"/>
    <lineage>
        <taxon>Eukaryota</taxon>
        <taxon>Fungi</taxon>
        <taxon>Dikarya</taxon>
        <taxon>Ascomycota</taxon>
        <taxon>Pezizomycotina</taxon>
        <taxon>Eurotiomycetes</taxon>
        <taxon>Eurotiomycetidae</taxon>
        <taxon>Eurotiales</taxon>
        <taxon>Aspergillaceae</taxon>
        <taxon>Penicilliopsis</taxon>
    </lineage>
</organism>
<protein>
    <recommendedName>
        <fullName evidence="5">FAD-binding domain-containing protein</fullName>
    </recommendedName>
</protein>
<dbReference type="InterPro" id="IPR050641">
    <property type="entry name" value="RIFMO-like"/>
</dbReference>